<dbReference type="GO" id="GO:0005737">
    <property type="term" value="C:cytoplasm"/>
    <property type="evidence" value="ECO:0007669"/>
    <property type="project" value="TreeGrafter"/>
</dbReference>
<evidence type="ECO:0000259" key="4">
    <source>
        <dbReference type="PROSITE" id="PS50141"/>
    </source>
</evidence>
<dbReference type="PROSITE" id="PS50137">
    <property type="entry name" value="DS_RBD"/>
    <property type="match status" value="1"/>
</dbReference>
<reference evidence="5" key="2">
    <citation type="submission" date="2025-08" db="UniProtKB">
        <authorList>
            <consortium name="Ensembl"/>
        </authorList>
    </citation>
    <scope>IDENTIFICATION</scope>
</reference>
<dbReference type="Proteomes" id="UP000694680">
    <property type="component" value="Chromosome 10"/>
</dbReference>
<reference evidence="5" key="3">
    <citation type="submission" date="2025-09" db="UniProtKB">
        <authorList>
            <consortium name="Ensembl"/>
        </authorList>
    </citation>
    <scope>IDENTIFICATION</scope>
</reference>
<dbReference type="GO" id="GO:0003725">
    <property type="term" value="F:double-stranded RNA binding"/>
    <property type="evidence" value="ECO:0007669"/>
    <property type="project" value="TreeGrafter"/>
</dbReference>
<evidence type="ECO:0000313" key="6">
    <source>
        <dbReference type="Proteomes" id="UP000694680"/>
    </source>
</evidence>
<keyword evidence="6" id="KW-1185">Reference proteome</keyword>
<gene>
    <name evidence="5" type="primary">adad1</name>
</gene>
<dbReference type="RefSeq" id="XP_028315765.1">
    <property type="nucleotide sequence ID" value="XM_028459964.1"/>
</dbReference>
<accession>A0A8C5GFF7</accession>
<organism evidence="5 6">
    <name type="scientific">Gouania willdenowi</name>
    <name type="common">Blunt-snouted clingfish</name>
    <name type="synonym">Lepadogaster willdenowi</name>
    <dbReference type="NCBI Taxonomy" id="441366"/>
    <lineage>
        <taxon>Eukaryota</taxon>
        <taxon>Metazoa</taxon>
        <taxon>Chordata</taxon>
        <taxon>Craniata</taxon>
        <taxon>Vertebrata</taxon>
        <taxon>Euteleostomi</taxon>
        <taxon>Actinopterygii</taxon>
        <taxon>Neopterygii</taxon>
        <taxon>Teleostei</taxon>
        <taxon>Neoteleostei</taxon>
        <taxon>Acanthomorphata</taxon>
        <taxon>Ovalentaria</taxon>
        <taxon>Blenniimorphae</taxon>
        <taxon>Blenniiformes</taxon>
        <taxon>Gobiesocoidei</taxon>
        <taxon>Gobiesocidae</taxon>
        <taxon>Gobiesocinae</taxon>
        <taxon>Gouania</taxon>
    </lineage>
</organism>
<feature type="domain" description="DRBM" evidence="3">
    <location>
        <begin position="62"/>
        <end position="130"/>
    </location>
</feature>
<dbReference type="GO" id="GO:0003726">
    <property type="term" value="F:double-stranded RNA adenosine deaminase activity"/>
    <property type="evidence" value="ECO:0007669"/>
    <property type="project" value="TreeGrafter"/>
</dbReference>
<dbReference type="CTD" id="132612"/>
<dbReference type="SMART" id="SM00552">
    <property type="entry name" value="ADEAMc"/>
    <property type="match status" value="1"/>
</dbReference>
<evidence type="ECO:0000259" key="3">
    <source>
        <dbReference type="PROSITE" id="PS50137"/>
    </source>
</evidence>
<dbReference type="SUPFAM" id="SSF54768">
    <property type="entry name" value="dsRNA-binding domain-like"/>
    <property type="match status" value="1"/>
</dbReference>
<dbReference type="GO" id="GO:0005730">
    <property type="term" value="C:nucleolus"/>
    <property type="evidence" value="ECO:0007669"/>
    <property type="project" value="TreeGrafter"/>
</dbReference>
<sequence length="550" mass="61061">MLPGHGPRGAQGLNRNTPQSLAQCKDDQRSTQDQQKNYFMGKDHPKVPPEVLIAKYKEGETHAVSLLHQLSVSLEFQLEIKETVTPANVQGFYFAFCVVMDGVVYPTGWASTKKEARLAAARLALQKFLPTLENQKPGSPESWTHGESLPNCPPLLPVREMPALSGIQPRKAIPERTHPVFLQIQLAVKNYVTKLLNSNPEFSTQINSMAAFIVQTSNSYEVVAFGTGNFNTNSSVWSSGRTVYDSHAVVTARRSLMRFLYRHLLMFFSSDQTLIQNSIFQLQSASSLLSLKSDITLHLYVNQLPKGASQIPQDLKPLSVSAWEGHNELSLHMIIEGKVYSVYSSDLDYTPSKVVSMSTTDKITQWQVLGYQGALLSHFIEPIYVQTILIGDTDGSEIRGLEVSVNQRVAGITPQLPTFYCVVRPYISLVSSVVTNSLSTCNVTHSINWSEGDSSVEVVDALEGKTIEESPFKSGSALASRLCKAAMLYRFKLVAKEAKRQDLLSSSSYREAKRMAKPYQEAKSVLHAHLLQQGFGSWINKVAEHDNLTM</sequence>
<feature type="compositionally biased region" description="Polar residues" evidence="2">
    <location>
        <begin position="13"/>
        <end position="22"/>
    </location>
</feature>
<dbReference type="OrthoDB" id="10268011at2759"/>
<dbReference type="PANTHER" id="PTHR10910:SF103">
    <property type="entry name" value="ADENOSINE DEAMINASE DOMAIN-CONTAINING PROTEIN 1"/>
    <property type="match status" value="1"/>
</dbReference>
<dbReference type="Pfam" id="PF00035">
    <property type="entry name" value="dsrm"/>
    <property type="match status" value="1"/>
</dbReference>
<feature type="region of interest" description="Disordered" evidence="2">
    <location>
        <begin position="1"/>
        <end position="45"/>
    </location>
</feature>
<feature type="domain" description="A to I editase" evidence="4">
    <location>
        <begin position="224"/>
        <end position="548"/>
    </location>
</feature>
<keyword evidence="1" id="KW-0694">RNA-binding</keyword>
<evidence type="ECO:0000313" key="5">
    <source>
        <dbReference type="Ensembl" id="ENSGWIP00000029418.1"/>
    </source>
</evidence>
<dbReference type="InterPro" id="IPR014720">
    <property type="entry name" value="dsRBD_dom"/>
</dbReference>
<dbReference type="AlphaFoldDB" id="A0A8C5GFF7"/>
<evidence type="ECO:0000256" key="1">
    <source>
        <dbReference type="PROSITE-ProRule" id="PRU00266"/>
    </source>
</evidence>
<dbReference type="Ensembl" id="ENSGWIT00000032113.1">
    <property type="protein sequence ID" value="ENSGWIP00000029418.1"/>
    <property type="gene ID" value="ENSGWIG00000015361.1"/>
</dbReference>
<dbReference type="GO" id="GO:0006382">
    <property type="term" value="P:adenosine to inosine editing"/>
    <property type="evidence" value="ECO:0007669"/>
    <property type="project" value="TreeGrafter"/>
</dbReference>
<dbReference type="PANTHER" id="PTHR10910">
    <property type="entry name" value="EUKARYOTE SPECIFIC DSRNA BINDING PROTEIN"/>
    <property type="match status" value="1"/>
</dbReference>
<protein>
    <recommendedName>
        <fullName evidence="7">Adenosine deaminase domain-containing protein 1</fullName>
    </recommendedName>
</protein>
<name>A0A8C5GFF7_GOUWI</name>
<dbReference type="PROSITE" id="PS50141">
    <property type="entry name" value="A_DEAMIN_EDITASE"/>
    <property type="match status" value="1"/>
</dbReference>
<dbReference type="InterPro" id="IPR002466">
    <property type="entry name" value="A_deamin"/>
</dbReference>
<evidence type="ECO:0000256" key="2">
    <source>
        <dbReference type="SAM" id="MobiDB-lite"/>
    </source>
</evidence>
<dbReference type="GeneID" id="114471267"/>
<dbReference type="SMART" id="SM00358">
    <property type="entry name" value="DSRM"/>
    <property type="match status" value="1"/>
</dbReference>
<reference evidence="5" key="1">
    <citation type="submission" date="2020-06" db="EMBL/GenBank/DDBJ databases">
        <authorList>
            <consortium name="Wellcome Sanger Institute Data Sharing"/>
        </authorList>
    </citation>
    <scope>NUCLEOTIDE SEQUENCE [LARGE SCALE GENOMIC DNA]</scope>
</reference>
<dbReference type="Pfam" id="PF02137">
    <property type="entry name" value="A_deamin"/>
    <property type="match status" value="1"/>
</dbReference>
<dbReference type="Gene3D" id="3.30.160.20">
    <property type="match status" value="1"/>
</dbReference>
<proteinExistence type="predicted"/>
<evidence type="ECO:0008006" key="7">
    <source>
        <dbReference type="Google" id="ProtNLM"/>
    </source>
</evidence>
<dbReference type="GO" id="GO:0008251">
    <property type="term" value="F:tRNA-specific adenosine deaminase activity"/>
    <property type="evidence" value="ECO:0007669"/>
    <property type="project" value="TreeGrafter"/>
</dbReference>
<dbReference type="GO" id="GO:0006396">
    <property type="term" value="P:RNA processing"/>
    <property type="evidence" value="ECO:0007669"/>
    <property type="project" value="InterPro"/>
</dbReference>